<keyword evidence="2" id="KW-0805">Transcription regulation</keyword>
<dbReference type="SUPFAM" id="SSF46785">
    <property type="entry name" value="Winged helix' DNA-binding domain"/>
    <property type="match status" value="1"/>
</dbReference>
<proteinExistence type="inferred from homology"/>
<evidence type="ECO:0000256" key="2">
    <source>
        <dbReference type="ARBA" id="ARBA00023015"/>
    </source>
</evidence>
<keyword evidence="3" id="KW-0238">DNA-binding</keyword>
<dbReference type="GO" id="GO:0003700">
    <property type="term" value="F:DNA-binding transcription factor activity"/>
    <property type="evidence" value="ECO:0007669"/>
    <property type="project" value="InterPro"/>
</dbReference>
<keyword evidence="9" id="KW-1185">Reference proteome</keyword>
<comment type="caution">
    <text evidence="7">The sequence shown here is derived from an EMBL/GenBank/DDBJ whole genome shotgun (WGS) entry which is preliminary data.</text>
</comment>
<dbReference type="Proteomes" id="UP000321307">
    <property type="component" value="Unassembled WGS sequence"/>
</dbReference>
<dbReference type="GO" id="GO:0003677">
    <property type="term" value="F:DNA binding"/>
    <property type="evidence" value="ECO:0007669"/>
    <property type="project" value="UniProtKB-KW"/>
</dbReference>
<protein>
    <submittedName>
        <fullName evidence="7">LysR family transcriptional regulator</fullName>
    </submittedName>
</protein>
<evidence type="ECO:0000313" key="7">
    <source>
        <dbReference type="EMBL" id="TXE31702.1"/>
    </source>
</evidence>
<dbReference type="Gene3D" id="3.40.190.10">
    <property type="entry name" value="Periplasmic binding protein-like II"/>
    <property type="match status" value="2"/>
</dbReference>
<feature type="domain" description="HTH lysR-type" evidence="5">
    <location>
        <begin position="5"/>
        <end position="62"/>
    </location>
</feature>
<evidence type="ECO:0000313" key="8">
    <source>
        <dbReference type="Proteomes" id="UP000321307"/>
    </source>
</evidence>
<dbReference type="Pfam" id="PF03466">
    <property type="entry name" value="LysR_substrate"/>
    <property type="match status" value="1"/>
</dbReference>
<evidence type="ECO:0000259" key="5">
    <source>
        <dbReference type="PROSITE" id="PS50931"/>
    </source>
</evidence>
<dbReference type="InterPro" id="IPR036390">
    <property type="entry name" value="WH_DNA-bd_sf"/>
</dbReference>
<evidence type="ECO:0000256" key="1">
    <source>
        <dbReference type="ARBA" id="ARBA00009437"/>
    </source>
</evidence>
<dbReference type="Gene3D" id="1.10.10.10">
    <property type="entry name" value="Winged helix-like DNA-binding domain superfamily/Winged helix DNA-binding domain"/>
    <property type="match status" value="1"/>
</dbReference>
<dbReference type="RefSeq" id="WP_033650235.1">
    <property type="nucleotide sequence ID" value="NZ_CP060276.1"/>
</dbReference>
<dbReference type="PROSITE" id="PS50931">
    <property type="entry name" value="HTH_LYSR"/>
    <property type="match status" value="1"/>
</dbReference>
<dbReference type="EMBL" id="JAVCZN010000002">
    <property type="protein sequence ID" value="MDQ1860880.1"/>
    <property type="molecule type" value="Genomic_DNA"/>
</dbReference>
<dbReference type="InterPro" id="IPR000847">
    <property type="entry name" value="LysR_HTH_N"/>
</dbReference>
<evidence type="ECO:0000313" key="9">
    <source>
        <dbReference type="Proteomes" id="UP001177872"/>
    </source>
</evidence>
<dbReference type="Pfam" id="PF00126">
    <property type="entry name" value="HTH_1"/>
    <property type="match status" value="1"/>
</dbReference>
<dbReference type="InterPro" id="IPR005119">
    <property type="entry name" value="LysR_subst-bd"/>
</dbReference>
<reference evidence="6" key="2">
    <citation type="submission" date="2023-07" db="EMBL/GenBank/DDBJ databases">
        <title>In vitro acaricidal activity of Serratia ureilytica strains isolated from Mimosa pudica nodules againts the dust mite Tyrophagus putrescentiae.</title>
        <authorList>
            <person name="Wong-Villareal A."/>
            <person name="Cerqueda-Garcia D."/>
        </authorList>
    </citation>
    <scope>NUCLEOTIDE SEQUENCE</scope>
    <source>
        <strain evidence="6">UTS2</strain>
    </source>
</reference>
<dbReference type="PANTHER" id="PTHR30579:SF7">
    <property type="entry name" value="HTH-TYPE TRANSCRIPTIONAL REGULATOR LRHA-RELATED"/>
    <property type="match status" value="1"/>
</dbReference>
<comment type="similarity">
    <text evidence="1">Belongs to the LysR transcriptional regulatory family.</text>
</comment>
<organism evidence="7 8">
    <name type="scientific">Serratia ureilytica</name>
    <dbReference type="NCBI Taxonomy" id="300181"/>
    <lineage>
        <taxon>Bacteria</taxon>
        <taxon>Pseudomonadati</taxon>
        <taxon>Pseudomonadota</taxon>
        <taxon>Gammaproteobacteria</taxon>
        <taxon>Enterobacterales</taxon>
        <taxon>Yersiniaceae</taxon>
        <taxon>Serratia</taxon>
    </lineage>
</organism>
<sequence length="284" mass="30199">MRPTLDINLLRTFHAIARLGQFRAAAAFVHRSPAAVSVHIQRLEQVVGGRLLERDNQSVVLTPLGDKLLASTLGLLNAHDDILRELQGAPLSGHIKLGVPDEYASHVMRDVLPAFATRFPAVMLEVSTAASQALVEQIGRNRLQLALAVLPMGGLRQMPLAVTAPVWVGGRRLALDMAQPIPLALHAADCPYREAMIDALSGAGRHWRVVVSSPSASVVAAAVEAGLAVTLLDRARVTAAMRILDELPSVAPHEVQLLRSAAAAGQSAVAMLESVIGEYFRGGT</sequence>
<dbReference type="EMBL" id="VOUP01000002">
    <property type="protein sequence ID" value="TXE31702.1"/>
    <property type="molecule type" value="Genomic_DNA"/>
</dbReference>
<dbReference type="Proteomes" id="UP001177872">
    <property type="component" value="Unassembled WGS sequence"/>
</dbReference>
<evidence type="ECO:0000313" key="6">
    <source>
        <dbReference type="EMBL" id="MDQ1860880.1"/>
    </source>
</evidence>
<accession>A0A9X9C4F3</accession>
<evidence type="ECO:0000256" key="4">
    <source>
        <dbReference type="ARBA" id="ARBA00023163"/>
    </source>
</evidence>
<name>A0A9X9C4F3_9GAMM</name>
<dbReference type="SUPFAM" id="SSF53850">
    <property type="entry name" value="Periplasmic binding protein-like II"/>
    <property type="match status" value="1"/>
</dbReference>
<dbReference type="InterPro" id="IPR050176">
    <property type="entry name" value="LTTR"/>
</dbReference>
<gene>
    <name evidence="7" type="ORF">FOT63_04925</name>
    <name evidence="6" type="ORF">Q6237_07780</name>
</gene>
<dbReference type="AlphaFoldDB" id="A0A9X9C4F3"/>
<dbReference type="InterPro" id="IPR036388">
    <property type="entry name" value="WH-like_DNA-bd_sf"/>
</dbReference>
<evidence type="ECO:0000256" key="3">
    <source>
        <dbReference type="ARBA" id="ARBA00023125"/>
    </source>
</evidence>
<dbReference type="PANTHER" id="PTHR30579">
    <property type="entry name" value="TRANSCRIPTIONAL REGULATOR"/>
    <property type="match status" value="1"/>
</dbReference>
<reference evidence="7 8" key="1">
    <citation type="submission" date="2019-07" db="EMBL/GenBank/DDBJ databases">
        <title>Serratia strains were isolated from fresh produce.</title>
        <authorList>
            <person name="Cho G.-S."/>
            <person name="Stein M."/>
            <person name="Lee W."/>
            <person name="Suh S.H."/>
            <person name="Franz C.M.A.P."/>
        </authorList>
    </citation>
    <scope>NUCLEOTIDE SEQUENCE [LARGE SCALE GENOMIC DNA]</scope>
    <source>
        <strain evidence="7 8">S17</strain>
    </source>
</reference>
<keyword evidence="4" id="KW-0804">Transcription</keyword>
<dbReference type="GeneID" id="64308010"/>